<organism evidence="3 4">
    <name type="scientific">Thelonectria olida</name>
    <dbReference type="NCBI Taxonomy" id="1576542"/>
    <lineage>
        <taxon>Eukaryota</taxon>
        <taxon>Fungi</taxon>
        <taxon>Dikarya</taxon>
        <taxon>Ascomycota</taxon>
        <taxon>Pezizomycotina</taxon>
        <taxon>Sordariomycetes</taxon>
        <taxon>Hypocreomycetidae</taxon>
        <taxon>Hypocreales</taxon>
        <taxon>Nectriaceae</taxon>
        <taxon>Thelonectria</taxon>
    </lineage>
</organism>
<comment type="caution">
    <text evidence="3">The sequence shown here is derived from an EMBL/GenBank/DDBJ whole genome shotgun (WGS) entry which is preliminary data.</text>
</comment>
<feature type="region of interest" description="Disordered" evidence="1">
    <location>
        <begin position="112"/>
        <end position="134"/>
    </location>
</feature>
<reference evidence="3 4" key="1">
    <citation type="journal article" date="2021" name="Nat. Commun.">
        <title>Genetic determinants of endophytism in the Arabidopsis root mycobiome.</title>
        <authorList>
            <person name="Mesny F."/>
            <person name="Miyauchi S."/>
            <person name="Thiergart T."/>
            <person name="Pickel B."/>
            <person name="Atanasova L."/>
            <person name="Karlsson M."/>
            <person name="Huettel B."/>
            <person name="Barry K.W."/>
            <person name="Haridas S."/>
            <person name="Chen C."/>
            <person name="Bauer D."/>
            <person name="Andreopoulos W."/>
            <person name="Pangilinan J."/>
            <person name="LaButti K."/>
            <person name="Riley R."/>
            <person name="Lipzen A."/>
            <person name="Clum A."/>
            <person name="Drula E."/>
            <person name="Henrissat B."/>
            <person name="Kohler A."/>
            <person name="Grigoriev I.V."/>
            <person name="Martin F.M."/>
            <person name="Hacquard S."/>
        </authorList>
    </citation>
    <scope>NUCLEOTIDE SEQUENCE [LARGE SCALE GENOMIC DNA]</scope>
    <source>
        <strain evidence="3 4">MPI-CAGE-CH-0241</strain>
    </source>
</reference>
<proteinExistence type="predicted"/>
<dbReference type="EMBL" id="JAGPYM010000004">
    <property type="protein sequence ID" value="KAH6895134.1"/>
    <property type="molecule type" value="Genomic_DNA"/>
</dbReference>
<accession>A0A9P9ATY4</accession>
<protein>
    <recommendedName>
        <fullName evidence="2">DUF7053 domain-containing protein</fullName>
    </recommendedName>
</protein>
<evidence type="ECO:0000313" key="3">
    <source>
        <dbReference type="EMBL" id="KAH6895134.1"/>
    </source>
</evidence>
<evidence type="ECO:0000259" key="2">
    <source>
        <dbReference type="Pfam" id="PF23155"/>
    </source>
</evidence>
<evidence type="ECO:0000256" key="1">
    <source>
        <dbReference type="SAM" id="MobiDB-lite"/>
    </source>
</evidence>
<keyword evidence="4" id="KW-1185">Reference proteome</keyword>
<dbReference type="AlphaFoldDB" id="A0A9P9ATY4"/>
<dbReference type="OrthoDB" id="4276610at2759"/>
<sequence length="205" mass="22417">MKTTKQYNYSVPLPANIPPTVVLSVMQSCIPFMTTSKTIISFTEQAPDPSVAADDPFFGPWDDSFRCFQCQEVISLAPRLSKTIEYQVLFKPTPDGVRTRAAAAAGVTIRSDYSVRPRPGPTSPAGSDSTGSSVTVVGDEYELNEDMSIEANSLLMQFVTGKALDAHQHIVNAIIDQITKNYFGVPIAVPWENDGNGTWRRITNP</sequence>
<dbReference type="Proteomes" id="UP000777438">
    <property type="component" value="Unassembled WGS sequence"/>
</dbReference>
<dbReference type="InterPro" id="IPR055481">
    <property type="entry name" value="DUF7053"/>
</dbReference>
<dbReference type="PANTHER" id="PTHR38117:SF1">
    <property type="entry name" value="DUF3074 DOMAIN-CONTAINING PROTEIN"/>
    <property type="match status" value="1"/>
</dbReference>
<name>A0A9P9ATY4_9HYPO</name>
<feature type="domain" description="DUF7053" evidence="2">
    <location>
        <begin position="3"/>
        <end position="178"/>
    </location>
</feature>
<evidence type="ECO:0000313" key="4">
    <source>
        <dbReference type="Proteomes" id="UP000777438"/>
    </source>
</evidence>
<dbReference type="PROSITE" id="PS51257">
    <property type="entry name" value="PROKAR_LIPOPROTEIN"/>
    <property type="match status" value="1"/>
</dbReference>
<gene>
    <name evidence="3" type="ORF">B0T10DRAFT_455408</name>
</gene>
<dbReference type="Pfam" id="PF23155">
    <property type="entry name" value="DUF7053"/>
    <property type="match status" value="1"/>
</dbReference>
<dbReference type="PANTHER" id="PTHR38117">
    <property type="entry name" value="NACHT AND WD40 DOMAIN PROTEIN"/>
    <property type="match status" value="1"/>
</dbReference>